<dbReference type="InterPro" id="IPR034559">
    <property type="entry name" value="SPL_Clostridia"/>
</dbReference>
<keyword evidence="1" id="KW-0456">Lyase</keyword>
<dbReference type="InterPro" id="IPR049539">
    <property type="entry name" value="SPL"/>
</dbReference>
<dbReference type="SFLD" id="SFLDG01079">
    <property type="entry name" value="spore_photoproduct_lyase_like"/>
    <property type="match status" value="1"/>
</dbReference>
<dbReference type="GO" id="GO:1904047">
    <property type="term" value="F:S-adenosyl-L-methionine binding"/>
    <property type="evidence" value="ECO:0007669"/>
    <property type="project" value="InterPro"/>
</dbReference>
<dbReference type="PANTHER" id="PTHR37822:SF2">
    <property type="entry name" value="SPORE PHOTOPRODUCT LYASE"/>
    <property type="match status" value="1"/>
</dbReference>
<gene>
    <name evidence="1" type="ORF">ASZ90_017227</name>
</gene>
<organism evidence="1">
    <name type="scientific">hydrocarbon metagenome</name>
    <dbReference type="NCBI Taxonomy" id="938273"/>
    <lineage>
        <taxon>unclassified sequences</taxon>
        <taxon>metagenomes</taxon>
        <taxon>ecological metagenomes</taxon>
    </lineage>
</organism>
<dbReference type="NCBIfam" id="TIGR04070">
    <property type="entry name" value="photo_TT_lyase"/>
    <property type="match status" value="1"/>
</dbReference>
<dbReference type="GO" id="GO:0042601">
    <property type="term" value="C:endospore-forming forespore"/>
    <property type="evidence" value="ECO:0007669"/>
    <property type="project" value="TreeGrafter"/>
</dbReference>
<dbReference type="SFLD" id="SFLDF00412">
    <property type="entry name" value="spore_photoproduct_lyase_2"/>
    <property type="match status" value="1"/>
</dbReference>
<dbReference type="GO" id="GO:0003913">
    <property type="term" value="F:DNA photolyase activity"/>
    <property type="evidence" value="ECO:0007669"/>
    <property type="project" value="InterPro"/>
</dbReference>
<name>A0A0W8E9Y2_9ZZZZ</name>
<dbReference type="GO" id="GO:0051539">
    <property type="term" value="F:4 iron, 4 sulfur cluster binding"/>
    <property type="evidence" value="ECO:0007669"/>
    <property type="project" value="TreeGrafter"/>
</dbReference>
<dbReference type="Gene3D" id="3.40.50.12110">
    <property type="match status" value="1"/>
</dbReference>
<sequence length="343" mass="39313">MTLSALQVKRVYFEADTLDYPLGKEMYLRLKAEGHEISFLKSHNRVTSIPGKTPRDSFFQGKSTLVVGVRKTLDFATCKPSAHFQLPLVTGCQGICEYCYLNTQLGKKPYTRVYINIDEILAQAGKYIQARQPEKTVFEAAATSDPVPVEPYSGALARAISFFASQEYGHLKFVSKFPGIDSLLNLDHRGHTRIRYSINTDRVIQTHEHRTPGLQERIGALSRLMEHGYPGGVIIAPVILEGSWKQEYSDMLNNLVDELKSDNRDIHFEVISHRFTRRARNNILDVFPDTSLPMDEDDSRTYKYGQFGYGKFVYNKELLREMKSFFTEHIERHFPGARIDYII</sequence>
<dbReference type="EMBL" id="LNQE01001819">
    <property type="protein sequence ID" value="KUG05342.1"/>
    <property type="molecule type" value="Genomic_DNA"/>
</dbReference>
<dbReference type="AlphaFoldDB" id="A0A0W8E9Y2"/>
<dbReference type="InterPro" id="IPR007197">
    <property type="entry name" value="rSAM"/>
</dbReference>
<protein>
    <submittedName>
        <fullName evidence="1">Spore photoproduct lyase</fullName>
    </submittedName>
</protein>
<evidence type="ECO:0000313" key="1">
    <source>
        <dbReference type="EMBL" id="KUG05342.1"/>
    </source>
</evidence>
<dbReference type="PANTHER" id="PTHR37822">
    <property type="entry name" value="SPORE PHOTOPRODUCT LYASE-RELATED"/>
    <property type="match status" value="1"/>
</dbReference>
<dbReference type="Gene3D" id="3.80.30.30">
    <property type="match status" value="1"/>
</dbReference>
<reference evidence="1" key="1">
    <citation type="journal article" date="2015" name="Proc. Natl. Acad. Sci. U.S.A.">
        <title>Networks of energetic and metabolic interactions define dynamics in microbial communities.</title>
        <authorList>
            <person name="Embree M."/>
            <person name="Liu J.K."/>
            <person name="Al-Bassam M.M."/>
            <person name="Zengler K."/>
        </authorList>
    </citation>
    <scope>NUCLEOTIDE SEQUENCE</scope>
</reference>
<dbReference type="Pfam" id="PF20903">
    <property type="entry name" value="SPL"/>
    <property type="match status" value="1"/>
</dbReference>
<accession>A0A0W8E9Y2</accession>
<dbReference type="SFLD" id="SFLDS00029">
    <property type="entry name" value="Radical_SAM"/>
    <property type="match status" value="1"/>
</dbReference>
<dbReference type="InterPro" id="IPR023897">
    <property type="entry name" value="SPL_firmicutes"/>
</dbReference>
<proteinExistence type="predicted"/>
<comment type="caution">
    <text evidence="1">The sequence shown here is derived from an EMBL/GenBank/DDBJ whole genome shotgun (WGS) entry which is preliminary data.</text>
</comment>